<accession>A0A160TFP8</accession>
<feature type="domain" description="ATP-grasp fold RimK-type" evidence="2">
    <location>
        <begin position="74"/>
        <end position="235"/>
    </location>
</feature>
<keyword evidence="3" id="KW-0808">Transferase</keyword>
<dbReference type="AlphaFoldDB" id="A0A160TFP8"/>
<evidence type="ECO:0000313" key="3">
    <source>
        <dbReference type="EMBL" id="CUS42981.1"/>
    </source>
</evidence>
<dbReference type="Pfam" id="PF08443">
    <property type="entry name" value="RimK"/>
    <property type="match status" value="1"/>
</dbReference>
<dbReference type="GO" id="GO:0005737">
    <property type="term" value="C:cytoplasm"/>
    <property type="evidence" value="ECO:0007669"/>
    <property type="project" value="TreeGrafter"/>
</dbReference>
<dbReference type="InterPro" id="IPR013651">
    <property type="entry name" value="ATP-grasp_RimK-type"/>
</dbReference>
<evidence type="ECO:0000259" key="2">
    <source>
        <dbReference type="Pfam" id="PF08443"/>
    </source>
</evidence>
<evidence type="ECO:0000256" key="1">
    <source>
        <dbReference type="SAM" id="MobiDB-lite"/>
    </source>
</evidence>
<organism evidence="3">
    <name type="scientific">hydrothermal vent metagenome</name>
    <dbReference type="NCBI Taxonomy" id="652676"/>
    <lineage>
        <taxon>unclassified sequences</taxon>
        <taxon>metagenomes</taxon>
        <taxon>ecological metagenomes</taxon>
    </lineage>
</organism>
<reference evidence="3" key="1">
    <citation type="submission" date="2015-10" db="EMBL/GenBank/DDBJ databases">
        <authorList>
            <person name="Gilbert D.G."/>
        </authorList>
    </citation>
    <scope>NUCLEOTIDE SEQUENCE</scope>
</reference>
<proteinExistence type="predicted"/>
<protein>
    <submittedName>
        <fullName evidence="3">Ribosomal protein S6 glutaminyl transferase</fullName>
    </submittedName>
</protein>
<dbReference type="GO" id="GO:0016740">
    <property type="term" value="F:transferase activity"/>
    <property type="evidence" value="ECO:0007669"/>
    <property type="project" value="UniProtKB-KW"/>
</dbReference>
<dbReference type="EMBL" id="CZQC01000073">
    <property type="protein sequence ID" value="CUS42981.1"/>
    <property type="molecule type" value="Genomic_DNA"/>
</dbReference>
<dbReference type="Gene3D" id="3.30.470.20">
    <property type="entry name" value="ATP-grasp fold, B domain"/>
    <property type="match status" value="1"/>
</dbReference>
<gene>
    <name evidence="3" type="ORF">MGWOODY_Tha331</name>
</gene>
<dbReference type="PANTHER" id="PTHR21621:SF0">
    <property type="entry name" value="BETA-CITRYLGLUTAMATE SYNTHASE B-RELATED"/>
    <property type="match status" value="1"/>
</dbReference>
<dbReference type="SUPFAM" id="SSF56059">
    <property type="entry name" value="Glutathione synthetase ATP-binding domain-like"/>
    <property type="match status" value="1"/>
</dbReference>
<feature type="region of interest" description="Disordered" evidence="1">
    <location>
        <begin position="258"/>
        <end position="277"/>
    </location>
</feature>
<dbReference type="GO" id="GO:0009432">
    <property type="term" value="P:SOS response"/>
    <property type="evidence" value="ECO:0007669"/>
    <property type="project" value="TreeGrafter"/>
</dbReference>
<name>A0A160TFP8_9ZZZZ</name>
<dbReference type="GO" id="GO:0018169">
    <property type="term" value="F:ribosomal S6-glutamic acid ligase activity"/>
    <property type="evidence" value="ECO:0007669"/>
    <property type="project" value="TreeGrafter"/>
</dbReference>
<sequence>MRFLSFDALRTLHLNGVSYIKPERMLAEAETIKAADGVLFPQFWQINPLIYGLKTRIFPSPASYYIGHDKVEMTRCFQLLAPEHVPYTLIEPNTPEAAASVWAKMPLPFVAKIPKSSMGDGVFLIETQKDWQAYLAISPVIYAQEYLPIDRDLRIVWVGDKIVGGYWRMQAEQGFYNNIAKGGSVESGILPPEACALVERLALGLGIDHGGFDIAMIGHYPYVFEFNRIFGNQGLAGKQQAIDDAIMEYLGRIWSDDEPDNPLSPLTPDWPEQPEAI</sequence>
<dbReference type="PANTHER" id="PTHR21621">
    <property type="entry name" value="RIBOSOMAL PROTEIN S6 MODIFICATION PROTEIN"/>
    <property type="match status" value="1"/>
</dbReference>